<reference evidence="5" key="1">
    <citation type="submission" date="2016-10" db="EMBL/GenBank/DDBJ databases">
        <authorList>
            <person name="Varghese N."/>
            <person name="Submissions S."/>
        </authorList>
    </citation>
    <scope>NUCLEOTIDE SEQUENCE [LARGE SCALE GENOMIC DNA]</scope>
    <source>
        <strain evidence="5">DSM 21857</strain>
    </source>
</reference>
<dbReference type="Gene3D" id="3.90.245.10">
    <property type="entry name" value="Ribonucleoside hydrolase-like"/>
    <property type="match status" value="1"/>
</dbReference>
<name>A0A1I3HF96_9HYPH</name>
<dbReference type="RefSeq" id="WP_175556588.1">
    <property type="nucleotide sequence ID" value="NZ_FORF01000001.1"/>
</dbReference>
<protein>
    <submittedName>
        <fullName evidence="4">Purine nucleosidase</fullName>
    </submittedName>
</protein>
<proteinExistence type="predicted"/>
<feature type="domain" description="Inosine/uridine-preferring nucleoside hydrolase" evidence="3">
    <location>
        <begin position="4"/>
        <end position="303"/>
    </location>
</feature>
<organism evidence="4 5">
    <name type="scientific">Aquamicrobium aerolatum DSM 21857</name>
    <dbReference type="NCBI Taxonomy" id="1121003"/>
    <lineage>
        <taxon>Bacteria</taxon>
        <taxon>Pseudomonadati</taxon>
        <taxon>Pseudomonadota</taxon>
        <taxon>Alphaproteobacteria</taxon>
        <taxon>Hyphomicrobiales</taxon>
        <taxon>Phyllobacteriaceae</taxon>
        <taxon>Aerobium</taxon>
    </lineage>
</organism>
<keyword evidence="2" id="KW-0326">Glycosidase</keyword>
<evidence type="ECO:0000313" key="4">
    <source>
        <dbReference type="EMBL" id="SFI34230.1"/>
    </source>
</evidence>
<dbReference type="GO" id="GO:0008477">
    <property type="term" value="F:purine nucleosidase activity"/>
    <property type="evidence" value="ECO:0007669"/>
    <property type="project" value="TreeGrafter"/>
</dbReference>
<keyword evidence="1" id="KW-0378">Hydrolase</keyword>
<evidence type="ECO:0000313" key="5">
    <source>
        <dbReference type="Proteomes" id="UP000242763"/>
    </source>
</evidence>
<dbReference type="Proteomes" id="UP000242763">
    <property type="component" value="Unassembled WGS sequence"/>
</dbReference>
<dbReference type="SUPFAM" id="SSF53590">
    <property type="entry name" value="Nucleoside hydrolase"/>
    <property type="match status" value="1"/>
</dbReference>
<evidence type="ECO:0000256" key="2">
    <source>
        <dbReference type="ARBA" id="ARBA00023295"/>
    </source>
</evidence>
<evidence type="ECO:0000256" key="1">
    <source>
        <dbReference type="ARBA" id="ARBA00022801"/>
    </source>
</evidence>
<sequence>MTKVLIDCDPGHDDATAILYAARHLDLVGISTVYGNQSVDKTTRNALSLTTLLGLDVPVARGCEQPLNRVFSHGGDVHGETGIDGAELPAPVSEPVDMHAVDFIIEMASKHRGELVLCPIGPFTNVAMALRKEPRLKQWLRAISVMGGTTQIGNTTPVAEFNVWSDPEAAVVVFGSGLPLWMVGLNVTRQVGIDEQDILKLESGGNVARTYGGLFRFFRDSLRKVHGLSTASMHDACALVPFIAPDLITYRDCPVEVEVGEGLTRGMTVCDFRTLTSAKLENIRGQAAPNCKVAVEVQARAVVDHIVEAIMQWPDTSAQTSV</sequence>
<dbReference type="InterPro" id="IPR023186">
    <property type="entry name" value="IUNH"/>
</dbReference>
<dbReference type="PANTHER" id="PTHR12304:SF4">
    <property type="entry name" value="URIDINE NUCLEOSIDASE"/>
    <property type="match status" value="1"/>
</dbReference>
<dbReference type="Pfam" id="PF01156">
    <property type="entry name" value="IU_nuc_hydro"/>
    <property type="match status" value="1"/>
</dbReference>
<dbReference type="GO" id="GO:0006152">
    <property type="term" value="P:purine nucleoside catabolic process"/>
    <property type="evidence" value="ECO:0007669"/>
    <property type="project" value="TreeGrafter"/>
</dbReference>
<dbReference type="CDD" id="cd02651">
    <property type="entry name" value="nuc_hydro_IU_UC_XIUA"/>
    <property type="match status" value="1"/>
</dbReference>
<dbReference type="PANTHER" id="PTHR12304">
    <property type="entry name" value="INOSINE-URIDINE PREFERRING NUCLEOSIDE HYDROLASE"/>
    <property type="match status" value="1"/>
</dbReference>
<dbReference type="GO" id="GO:0005829">
    <property type="term" value="C:cytosol"/>
    <property type="evidence" value="ECO:0007669"/>
    <property type="project" value="TreeGrafter"/>
</dbReference>
<dbReference type="InterPro" id="IPR001910">
    <property type="entry name" value="Inosine/uridine_hydrolase_dom"/>
</dbReference>
<evidence type="ECO:0000259" key="3">
    <source>
        <dbReference type="Pfam" id="PF01156"/>
    </source>
</evidence>
<dbReference type="AlphaFoldDB" id="A0A1I3HF96"/>
<accession>A0A1I3HF96</accession>
<keyword evidence="5" id="KW-1185">Reference proteome</keyword>
<dbReference type="InterPro" id="IPR036452">
    <property type="entry name" value="Ribo_hydro-like"/>
</dbReference>
<gene>
    <name evidence="4" type="ORF">SAMN03080618_00149</name>
</gene>
<dbReference type="STRING" id="1121003.SAMN03080618_00149"/>
<dbReference type="EMBL" id="FORF01000001">
    <property type="protein sequence ID" value="SFI34230.1"/>
    <property type="molecule type" value="Genomic_DNA"/>
</dbReference>